<accession>A0A9Q0V6Z1</accession>
<dbReference type="Proteomes" id="UP001151529">
    <property type="component" value="Chromosome 6"/>
</dbReference>
<name>A0A9Q0V6Z1_SALVM</name>
<comment type="caution">
    <text evidence="1">The sequence shown here is derived from an EMBL/GenBank/DDBJ whole genome shotgun (WGS) entry which is preliminary data.</text>
</comment>
<evidence type="ECO:0000313" key="2">
    <source>
        <dbReference type="Proteomes" id="UP001151529"/>
    </source>
</evidence>
<reference evidence="1" key="1">
    <citation type="submission" date="2022-11" db="EMBL/GenBank/DDBJ databases">
        <authorList>
            <person name="Hyden B.L."/>
            <person name="Feng K."/>
            <person name="Yates T."/>
            <person name="Jawdy S."/>
            <person name="Smart L.B."/>
            <person name="Muchero W."/>
        </authorList>
    </citation>
    <scope>NUCLEOTIDE SEQUENCE</scope>
    <source>
        <tissue evidence="1">Shoot tip</tissue>
    </source>
</reference>
<evidence type="ECO:0000313" key="1">
    <source>
        <dbReference type="EMBL" id="KAJ6742283.1"/>
    </source>
</evidence>
<organism evidence="1 2">
    <name type="scientific">Salix viminalis</name>
    <name type="common">Common osier</name>
    <name type="synonym">Basket willow</name>
    <dbReference type="NCBI Taxonomy" id="40686"/>
    <lineage>
        <taxon>Eukaryota</taxon>
        <taxon>Viridiplantae</taxon>
        <taxon>Streptophyta</taxon>
        <taxon>Embryophyta</taxon>
        <taxon>Tracheophyta</taxon>
        <taxon>Spermatophyta</taxon>
        <taxon>Magnoliopsida</taxon>
        <taxon>eudicotyledons</taxon>
        <taxon>Gunneridae</taxon>
        <taxon>Pentapetalae</taxon>
        <taxon>rosids</taxon>
        <taxon>fabids</taxon>
        <taxon>Malpighiales</taxon>
        <taxon>Salicaceae</taxon>
        <taxon>Saliceae</taxon>
        <taxon>Salix</taxon>
    </lineage>
</organism>
<keyword evidence="2" id="KW-1185">Reference proteome</keyword>
<dbReference type="EMBL" id="JAPFFL010000002">
    <property type="protein sequence ID" value="KAJ6742283.1"/>
    <property type="molecule type" value="Genomic_DNA"/>
</dbReference>
<proteinExistence type="predicted"/>
<gene>
    <name evidence="1" type="ORF">OIU85_016369</name>
</gene>
<sequence>MGMLGMRFFILSYFERKGMGFHEAFLPKKVELKGSCPISTAPGLIFYSFEREQRSVQILVPIDNMILSCQDQEELFLLYNISMFSSFPQLASCSSGVIWVCKLKESSIPEEFWSDSETPG</sequence>
<protein>
    <submittedName>
        <fullName evidence="1">Uncharacterized protein</fullName>
    </submittedName>
</protein>
<reference evidence="1" key="2">
    <citation type="journal article" date="2023" name="Int. J. Mol. Sci.">
        <title>De Novo Assembly and Annotation of 11 Diverse Shrub Willow (Salix) Genomes Reveals Novel Gene Organization in Sex-Linked Regions.</title>
        <authorList>
            <person name="Hyden B."/>
            <person name="Feng K."/>
            <person name="Yates T.B."/>
            <person name="Jawdy S."/>
            <person name="Cereghino C."/>
            <person name="Smart L.B."/>
            <person name="Muchero W."/>
        </authorList>
    </citation>
    <scope>NUCLEOTIDE SEQUENCE [LARGE SCALE GENOMIC DNA]</scope>
    <source>
        <tissue evidence="1">Shoot tip</tissue>
    </source>
</reference>
<dbReference type="AlphaFoldDB" id="A0A9Q0V6Z1"/>